<comment type="subcellular location">
    <subcellularLocation>
        <location evidence="1 7">Cell membrane</location>
        <topology evidence="1 7">Multi-pass membrane protein</topology>
    </subcellularLocation>
</comment>
<evidence type="ECO:0000256" key="3">
    <source>
        <dbReference type="ARBA" id="ARBA00022475"/>
    </source>
</evidence>
<dbReference type="Proteomes" id="UP000655044">
    <property type="component" value="Unassembled WGS sequence"/>
</dbReference>
<feature type="transmembrane region" description="Helical" evidence="7">
    <location>
        <begin position="61"/>
        <end position="86"/>
    </location>
</feature>
<dbReference type="Pfam" id="PF00528">
    <property type="entry name" value="BPD_transp_1"/>
    <property type="match status" value="1"/>
</dbReference>
<organism evidence="9 10">
    <name type="scientific">Planobispora rosea</name>
    <dbReference type="NCBI Taxonomy" id="35762"/>
    <lineage>
        <taxon>Bacteria</taxon>
        <taxon>Bacillati</taxon>
        <taxon>Actinomycetota</taxon>
        <taxon>Actinomycetes</taxon>
        <taxon>Streptosporangiales</taxon>
        <taxon>Streptosporangiaceae</taxon>
        <taxon>Planobispora</taxon>
    </lineage>
</organism>
<evidence type="ECO:0000256" key="6">
    <source>
        <dbReference type="ARBA" id="ARBA00023136"/>
    </source>
</evidence>
<dbReference type="PANTHER" id="PTHR30151:SF0">
    <property type="entry name" value="ABC TRANSPORTER PERMEASE PROTEIN MJ0413-RELATED"/>
    <property type="match status" value="1"/>
</dbReference>
<dbReference type="PROSITE" id="PS50928">
    <property type="entry name" value="ABC_TM1"/>
    <property type="match status" value="1"/>
</dbReference>
<dbReference type="CDD" id="cd06261">
    <property type="entry name" value="TM_PBP2"/>
    <property type="match status" value="1"/>
</dbReference>
<keyword evidence="10" id="KW-1185">Reference proteome</keyword>
<evidence type="ECO:0000313" key="9">
    <source>
        <dbReference type="EMBL" id="GIH87750.1"/>
    </source>
</evidence>
<feature type="transmembrane region" description="Helical" evidence="7">
    <location>
        <begin position="98"/>
        <end position="117"/>
    </location>
</feature>
<keyword evidence="6 7" id="KW-0472">Membrane</keyword>
<feature type="domain" description="ABC transmembrane type-1" evidence="8">
    <location>
        <begin position="57"/>
        <end position="237"/>
    </location>
</feature>
<keyword evidence="4 7" id="KW-0812">Transmembrane</keyword>
<feature type="transmembrane region" description="Helical" evidence="7">
    <location>
        <begin position="123"/>
        <end position="140"/>
    </location>
</feature>
<evidence type="ECO:0000256" key="2">
    <source>
        <dbReference type="ARBA" id="ARBA00022448"/>
    </source>
</evidence>
<dbReference type="OrthoDB" id="5458199at2"/>
<dbReference type="EMBL" id="BOOI01000067">
    <property type="protein sequence ID" value="GIH87750.1"/>
    <property type="molecule type" value="Genomic_DNA"/>
</dbReference>
<accession>A0A8J3S6Q3</accession>
<evidence type="ECO:0000256" key="4">
    <source>
        <dbReference type="ARBA" id="ARBA00022692"/>
    </source>
</evidence>
<dbReference type="PANTHER" id="PTHR30151">
    <property type="entry name" value="ALKANE SULFONATE ABC TRANSPORTER-RELATED, MEMBRANE SUBUNIT"/>
    <property type="match status" value="1"/>
</dbReference>
<keyword evidence="5 7" id="KW-1133">Transmembrane helix</keyword>
<evidence type="ECO:0000256" key="5">
    <source>
        <dbReference type="ARBA" id="ARBA00022989"/>
    </source>
</evidence>
<dbReference type="InterPro" id="IPR000515">
    <property type="entry name" value="MetI-like"/>
</dbReference>
<comment type="caution">
    <text evidence="9">The sequence shown here is derived from an EMBL/GenBank/DDBJ whole genome shotgun (WGS) entry which is preliminary data.</text>
</comment>
<dbReference type="GO" id="GO:0005886">
    <property type="term" value="C:plasma membrane"/>
    <property type="evidence" value="ECO:0007669"/>
    <property type="project" value="UniProtKB-SubCell"/>
</dbReference>
<sequence>MNRNAVLRGALGVAGFLLVMEVLGRTGVVDPYTLPLVSSILAGAFGLLSDEEFLTGVGITLSSSAAGLLIAVAVAVPSGVVLGTMPAVERAVRPLVEFLRPIPSVALLPLALFLFTVGEQGKIALIVYTSFWAVLINTLYGMRDVDPLAKETLRSFGFGSYDVVRRVSLPSAAPFITTGVRISASVALIVAVSVELMAGGDGIGTFVSDAAAGNRRDLMIAATAWTGLIGLLINSFLAGVERRVFRWHHVQAGEDVT</sequence>
<dbReference type="SUPFAM" id="SSF161098">
    <property type="entry name" value="MetI-like"/>
    <property type="match status" value="1"/>
</dbReference>
<gene>
    <name evidence="9" type="primary">ssuC_3</name>
    <name evidence="9" type="ORF">Pro02_61580</name>
</gene>
<dbReference type="AlphaFoldDB" id="A0A8J3S6Q3"/>
<evidence type="ECO:0000256" key="1">
    <source>
        <dbReference type="ARBA" id="ARBA00004651"/>
    </source>
</evidence>
<keyword evidence="3" id="KW-1003">Cell membrane</keyword>
<dbReference type="Gene3D" id="1.10.3720.10">
    <property type="entry name" value="MetI-like"/>
    <property type="match status" value="1"/>
</dbReference>
<proteinExistence type="inferred from homology"/>
<comment type="similarity">
    <text evidence="7">Belongs to the binding-protein-dependent transport system permease family.</text>
</comment>
<feature type="transmembrane region" description="Helical" evidence="7">
    <location>
        <begin position="218"/>
        <end position="240"/>
    </location>
</feature>
<evidence type="ECO:0000259" key="8">
    <source>
        <dbReference type="PROSITE" id="PS50928"/>
    </source>
</evidence>
<reference evidence="9" key="1">
    <citation type="submission" date="2021-01" db="EMBL/GenBank/DDBJ databases">
        <title>Whole genome shotgun sequence of Planobispora rosea NBRC 15558.</title>
        <authorList>
            <person name="Komaki H."/>
            <person name="Tamura T."/>
        </authorList>
    </citation>
    <scope>NUCLEOTIDE SEQUENCE</scope>
    <source>
        <strain evidence="9">NBRC 15558</strain>
    </source>
</reference>
<dbReference type="RefSeq" id="WP_068921773.1">
    <property type="nucleotide sequence ID" value="NZ_BMQP01000031.1"/>
</dbReference>
<dbReference type="GO" id="GO:0055085">
    <property type="term" value="P:transmembrane transport"/>
    <property type="evidence" value="ECO:0007669"/>
    <property type="project" value="InterPro"/>
</dbReference>
<evidence type="ECO:0000313" key="10">
    <source>
        <dbReference type="Proteomes" id="UP000655044"/>
    </source>
</evidence>
<feature type="transmembrane region" description="Helical" evidence="7">
    <location>
        <begin position="175"/>
        <end position="198"/>
    </location>
</feature>
<feature type="transmembrane region" description="Helical" evidence="7">
    <location>
        <begin position="6"/>
        <end position="24"/>
    </location>
</feature>
<name>A0A8J3S6Q3_PLARO</name>
<dbReference type="InterPro" id="IPR035906">
    <property type="entry name" value="MetI-like_sf"/>
</dbReference>
<protein>
    <submittedName>
        <fullName evidence="9">Nitrate ABC transporter permease</fullName>
    </submittedName>
</protein>
<keyword evidence="2 7" id="KW-0813">Transport</keyword>
<evidence type="ECO:0000256" key="7">
    <source>
        <dbReference type="RuleBase" id="RU363032"/>
    </source>
</evidence>